<accession>A0ABR8A707</accession>
<organism evidence="6 7">
    <name type="scientific">Calothrix parietina FACHB-288</name>
    <dbReference type="NCBI Taxonomy" id="2692896"/>
    <lineage>
        <taxon>Bacteria</taxon>
        <taxon>Bacillati</taxon>
        <taxon>Cyanobacteriota</taxon>
        <taxon>Cyanophyceae</taxon>
        <taxon>Nostocales</taxon>
        <taxon>Calotrichaceae</taxon>
        <taxon>Calothrix</taxon>
    </lineage>
</organism>
<evidence type="ECO:0000259" key="5">
    <source>
        <dbReference type="Pfam" id="PF09290"/>
    </source>
</evidence>
<keyword evidence="3" id="KW-0058">Aromatic hydrocarbons catabolism</keyword>
<dbReference type="Pfam" id="PF01118">
    <property type="entry name" value="Semialdhyde_dh"/>
    <property type="match status" value="1"/>
</dbReference>
<gene>
    <name evidence="6" type="ORF">H6G24_09820</name>
</gene>
<dbReference type="Gene3D" id="3.30.360.10">
    <property type="entry name" value="Dihydrodipicolinate Reductase, domain 2"/>
    <property type="match status" value="1"/>
</dbReference>
<name>A0ABR8A707_9CYAN</name>
<evidence type="ECO:0000259" key="4">
    <source>
        <dbReference type="Pfam" id="PF01118"/>
    </source>
</evidence>
<dbReference type="SUPFAM" id="SSF51735">
    <property type="entry name" value="NAD(P)-binding Rossmann-fold domains"/>
    <property type="match status" value="1"/>
</dbReference>
<dbReference type="Proteomes" id="UP000658514">
    <property type="component" value="Unassembled WGS sequence"/>
</dbReference>
<feature type="binding site" evidence="3">
    <location>
        <position position="270"/>
    </location>
    <ligand>
        <name>NAD(+)</name>
        <dbReference type="ChEBI" id="CHEBI:57540"/>
    </ligand>
</feature>
<sequence>MKSQPLRVAILGAGYIGTDLLIKIQRSLHLQCVLVVGRNQVSAGLRRALKMGYSITDGGIAALVDQSHTFDLVFDATDAHSHQEHWNQLKPLGKVMINLTPSRSGHMIAPSINGDEILNHANISLISCGGQASVPIVNALSGLFPSIPYIEVVTTAASPSVGRGTRLNLDEYIEITEIAISTFSKASQVKAIVNLSPAKPPPIFRVAISMMTDEADPTTVKAAVRKAAAQVVTFVPGYHITACEVFKSGQVFVAVEVQGRGDYLPSYAGNLDIINAAAIMVAERYATRAAASCQ</sequence>
<dbReference type="PIRSF" id="PIRSF015689">
    <property type="entry name" value="Actaldh_dh_actl"/>
    <property type="match status" value="1"/>
</dbReference>
<dbReference type="HAMAP" id="MF_01657">
    <property type="entry name" value="Ac_ald_DH_ac"/>
    <property type="match status" value="1"/>
</dbReference>
<feature type="domain" description="Acetaldehyde dehydrogenase C-terminal" evidence="5">
    <location>
        <begin position="128"/>
        <end position="265"/>
    </location>
</feature>
<evidence type="ECO:0000256" key="3">
    <source>
        <dbReference type="HAMAP-Rule" id="MF_01657"/>
    </source>
</evidence>
<dbReference type="GO" id="GO:0008774">
    <property type="term" value="F:acetaldehyde dehydrogenase (acetylating) activity"/>
    <property type="evidence" value="ECO:0007669"/>
    <property type="project" value="UniProtKB-EC"/>
</dbReference>
<evidence type="ECO:0000313" key="6">
    <source>
        <dbReference type="EMBL" id="MBD2195786.1"/>
    </source>
</evidence>
<reference evidence="6 7" key="1">
    <citation type="journal article" date="2020" name="ISME J.">
        <title>Comparative genomics reveals insights into cyanobacterial evolution and habitat adaptation.</title>
        <authorList>
            <person name="Chen M.Y."/>
            <person name="Teng W.K."/>
            <person name="Zhao L."/>
            <person name="Hu C.X."/>
            <person name="Zhou Y.K."/>
            <person name="Han B.P."/>
            <person name="Song L.R."/>
            <person name="Shu W.S."/>
        </authorList>
    </citation>
    <scope>NUCLEOTIDE SEQUENCE [LARGE SCALE GENOMIC DNA]</scope>
    <source>
        <strain evidence="6 7">FACHB-288</strain>
    </source>
</reference>
<keyword evidence="2 3" id="KW-0520">NAD</keyword>
<comment type="caution">
    <text evidence="6">The sequence shown here is derived from an EMBL/GenBank/DDBJ whole genome shotgun (WGS) entry which is preliminary data.</text>
</comment>
<comment type="catalytic activity">
    <reaction evidence="3">
        <text>acetaldehyde + NAD(+) + CoA = acetyl-CoA + NADH + H(+)</text>
        <dbReference type="Rhea" id="RHEA:23288"/>
        <dbReference type="ChEBI" id="CHEBI:15343"/>
        <dbReference type="ChEBI" id="CHEBI:15378"/>
        <dbReference type="ChEBI" id="CHEBI:57287"/>
        <dbReference type="ChEBI" id="CHEBI:57288"/>
        <dbReference type="ChEBI" id="CHEBI:57540"/>
        <dbReference type="ChEBI" id="CHEBI:57945"/>
        <dbReference type="EC" id="1.2.1.10"/>
    </reaction>
</comment>
<comment type="caution">
    <text evidence="3">Lacks conserved residue(s) required for the propagation of feature annotation.</text>
</comment>
<dbReference type="InterPro" id="IPR015426">
    <property type="entry name" value="Acetylaldehyde_DH_C"/>
</dbReference>
<dbReference type="EC" id="1.2.1.10" evidence="3"/>
<keyword evidence="7" id="KW-1185">Reference proteome</keyword>
<dbReference type="SUPFAM" id="SSF55347">
    <property type="entry name" value="Glyceraldehyde-3-phosphate dehydrogenase-like, C-terminal domain"/>
    <property type="match status" value="1"/>
</dbReference>
<keyword evidence="3 6" id="KW-0560">Oxidoreductase</keyword>
<feature type="active site" description="Acyl-thioester intermediate" evidence="3">
    <location>
        <position position="128"/>
    </location>
</feature>
<dbReference type="RefSeq" id="WP_190540276.1">
    <property type="nucleotide sequence ID" value="NZ_CAWPNO010000024.1"/>
</dbReference>
<comment type="similarity">
    <text evidence="1 3">Belongs to the acetaldehyde dehydrogenase family.</text>
</comment>
<proteinExistence type="inferred from homology"/>
<dbReference type="CDD" id="cd23933">
    <property type="entry name" value="ALDH_C"/>
    <property type="match status" value="1"/>
</dbReference>
<evidence type="ECO:0000256" key="2">
    <source>
        <dbReference type="ARBA" id="ARBA00023027"/>
    </source>
</evidence>
<evidence type="ECO:0000313" key="7">
    <source>
        <dbReference type="Proteomes" id="UP000658514"/>
    </source>
</evidence>
<dbReference type="Pfam" id="PF09290">
    <property type="entry name" value="AcetDehyd-dimer"/>
    <property type="match status" value="1"/>
</dbReference>
<dbReference type="NCBIfam" id="TIGR03215">
    <property type="entry name" value="ac_ald_DH_ac"/>
    <property type="match status" value="1"/>
</dbReference>
<dbReference type="NCBIfam" id="NF006157">
    <property type="entry name" value="PRK08300.1"/>
    <property type="match status" value="1"/>
</dbReference>
<dbReference type="InterPro" id="IPR000534">
    <property type="entry name" value="Semialdehyde_DH_NAD-bd"/>
</dbReference>
<feature type="domain" description="Semialdehyde dehydrogenase NAD-binding" evidence="4">
    <location>
        <begin position="7"/>
        <end position="102"/>
    </location>
</feature>
<dbReference type="Gene3D" id="3.40.50.720">
    <property type="entry name" value="NAD(P)-binding Rossmann-like Domain"/>
    <property type="match status" value="1"/>
</dbReference>
<evidence type="ECO:0000256" key="1">
    <source>
        <dbReference type="ARBA" id="ARBA00009244"/>
    </source>
</evidence>
<dbReference type="EMBL" id="JACJQH010000012">
    <property type="protein sequence ID" value="MBD2195786.1"/>
    <property type="molecule type" value="Genomic_DNA"/>
</dbReference>
<dbReference type="InterPro" id="IPR003361">
    <property type="entry name" value="Acetaldehyde_dehydrogenase"/>
</dbReference>
<protein>
    <recommendedName>
        <fullName evidence="3">Acetaldehyde dehydrogenase</fullName>
        <ecNumber evidence="3">1.2.1.10</ecNumber>
    </recommendedName>
    <alternativeName>
        <fullName evidence="3">Acetaldehyde dehydrogenase [acetylating]</fullName>
    </alternativeName>
</protein>
<dbReference type="InterPro" id="IPR036291">
    <property type="entry name" value="NAD(P)-bd_dom_sf"/>
</dbReference>